<reference evidence="1" key="2">
    <citation type="submission" date="2023-01" db="EMBL/GenBank/DDBJ databases">
        <authorList>
            <person name="Sun Q."/>
            <person name="Evtushenko L."/>
        </authorList>
    </citation>
    <scope>NUCLEOTIDE SEQUENCE</scope>
    <source>
        <strain evidence="1">VKM B-2789</strain>
    </source>
</reference>
<evidence type="ECO:0000313" key="2">
    <source>
        <dbReference type="Proteomes" id="UP001143330"/>
    </source>
</evidence>
<dbReference type="RefSeq" id="WP_213363354.1">
    <property type="nucleotide sequence ID" value="NZ_BSFM01000008.1"/>
</dbReference>
<comment type="caution">
    <text evidence="1">The sequence shown here is derived from an EMBL/GenBank/DDBJ whole genome shotgun (WGS) entry which is preliminary data.</text>
</comment>
<reference evidence="1" key="1">
    <citation type="journal article" date="2014" name="Int. J. Syst. Evol. Microbiol.">
        <title>Complete genome sequence of Corynebacterium casei LMG S-19264T (=DSM 44701T), isolated from a smear-ripened cheese.</title>
        <authorList>
            <consortium name="US DOE Joint Genome Institute (JGI-PGF)"/>
            <person name="Walter F."/>
            <person name="Albersmeier A."/>
            <person name="Kalinowski J."/>
            <person name="Ruckert C."/>
        </authorList>
    </citation>
    <scope>NUCLEOTIDE SEQUENCE</scope>
    <source>
        <strain evidence="1">VKM B-2789</strain>
    </source>
</reference>
<gene>
    <name evidence="1" type="ORF">GCM10017653_16350</name>
</gene>
<name>A0A9W6JTM6_9HYPH</name>
<keyword evidence="2" id="KW-1185">Reference proteome</keyword>
<dbReference type="EMBL" id="BSFM01000008">
    <property type="protein sequence ID" value="GLK83566.1"/>
    <property type="molecule type" value="Genomic_DNA"/>
</dbReference>
<accession>A0A9W6JTM6</accession>
<organism evidence="1 2">
    <name type="scientific">Ancylobacter defluvii</name>
    <dbReference type="NCBI Taxonomy" id="1282440"/>
    <lineage>
        <taxon>Bacteria</taxon>
        <taxon>Pseudomonadati</taxon>
        <taxon>Pseudomonadota</taxon>
        <taxon>Alphaproteobacteria</taxon>
        <taxon>Hyphomicrobiales</taxon>
        <taxon>Xanthobacteraceae</taxon>
        <taxon>Ancylobacter</taxon>
    </lineage>
</organism>
<sequence>MNVHVEKPAKDDRPTVARSLEQLKQLKRTWTGVSAETAARLNDAEEQILEELFSKPCSDAADLLAKATAWGMVIDEGGDPAQAWGENWPIFVADIERLAGRHMSESASRLPDWRLLAADGGSVSEADELGRAILAAPARSLVDLAAKHEVLVHAIGEELPPAYRVLL</sequence>
<protein>
    <submittedName>
        <fullName evidence="1">Uncharacterized protein</fullName>
    </submittedName>
</protein>
<evidence type="ECO:0000313" key="1">
    <source>
        <dbReference type="EMBL" id="GLK83566.1"/>
    </source>
</evidence>
<dbReference type="Proteomes" id="UP001143330">
    <property type="component" value="Unassembled WGS sequence"/>
</dbReference>
<dbReference type="AlphaFoldDB" id="A0A9W6JTM6"/>
<proteinExistence type="predicted"/>